<protein>
    <submittedName>
        <fullName evidence="1">Uncharacterized protein</fullName>
    </submittedName>
</protein>
<dbReference type="RefSeq" id="WP_129253810.1">
    <property type="nucleotide sequence ID" value="NZ_SAXA01000004.1"/>
</dbReference>
<dbReference type="EMBL" id="SAXA01000004">
    <property type="protein sequence ID" value="RXQ95917.1"/>
    <property type="molecule type" value="Genomic_DNA"/>
</dbReference>
<gene>
    <name evidence="1" type="ORF">EO244_06335</name>
</gene>
<dbReference type="OrthoDB" id="1446045at2"/>
<evidence type="ECO:0000313" key="2">
    <source>
        <dbReference type="Proteomes" id="UP000289703"/>
    </source>
</evidence>
<dbReference type="Proteomes" id="UP000289703">
    <property type="component" value="Unassembled WGS sequence"/>
</dbReference>
<comment type="caution">
    <text evidence="1">The sequence shown here is derived from an EMBL/GenBank/DDBJ whole genome shotgun (WGS) entry which is preliminary data.</text>
</comment>
<proteinExistence type="predicted"/>
<dbReference type="AlphaFoldDB" id="A0A4Q1JP11"/>
<evidence type="ECO:0000313" key="1">
    <source>
        <dbReference type="EMBL" id="RXQ95917.1"/>
    </source>
</evidence>
<organism evidence="1 2">
    <name type="scientific">Ancylomarina salipaludis</name>
    <dbReference type="NCBI Taxonomy" id="2501299"/>
    <lineage>
        <taxon>Bacteria</taxon>
        <taxon>Pseudomonadati</taxon>
        <taxon>Bacteroidota</taxon>
        <taxon>Bacteroidia</taxon>
        <taxon>Marinilabiliales</taxon>
        <taxon>Marinifilaceae</taxon>
        <taxon>Ancylomarina</taxon>
    </lineage>
</organism>
<accession>A0A4Q1JP11</accession>
<sequence>MASEEKKIRITNMVNQWNQIRWNNKKALRLLSSGSYFPISSSEVKMWANAPIKPKNIHSYIGVENQKLYFILIDSETDRKPLSELESFELDKIIIREFDNNLDIFTPNFIDKTIDGNITVKEALSRNLFWQLMKGSWVKDQIESVRDMQVGIARVFSTPFSDLENILHHDENADILAVMGLKHQDESETKNEDDIVYKKSPYQLDLCFWGLNTRTSDLRLALAHNESPVEDLTQICPPYLGNSDSFSIIFPEKSLETSNIQ</sequence>
<reference evidence="1 2" key="1">
    <citation type="submission" date="2019-01" db="EMBL/GenBank/DDBJ databases">
        <title>Ancylomarina salipaludis sp. nov., isolated from a salt marsh.</title>
        <authorList>
            <person name="Yoon J.-H."/>
        </authorList>
    </citation>
    <scope>NUCLEOTIDE SEQUENCE [LARGE SCALE GENOMIC DNA]</scope>
    <source>
        <strain evidence="1 2">SHSM-M15</strain>
    </source>
</reference>
<keyword evidence="2" id="KW-1185">Reference proteome</keyword>
<name>A0A4Q1JP11_9BACT</name>